<name>A0A9W5PME8_BACCE</name>
<reference evidence="1 2" key="1">
    <citation type="submission" date="2012-12" db="EMBL/GenBank/DDBJ databases">
        <title>The Genome Sequence of Bacillus cereus VD133.</title>
        <authorList>
            <consortium name="The Broad Institute Genome Sequencing Platform"/>
            <consortium name="The Broad Institute Genome Sequencing Center for Infectious Disease"/>
            <person name="Feldgarden M."/>
            <person name="Van der Auwera G.A."/>
            <person name="Mahillon J."/>
            <person name="Duprez V."/>
            <person name="Timmery S."/>
            <person name="Mattelet C."/>
            <person name="Dierick K."/>
            <person name="Sun M."/>
            <person name="Yu Z."/>
            <person name="Zhu L."/>
            <person name="Hu X."/>
            <person name="Shank E.B."/>
            <person name="Swiecicka I."/>
            <person name="Hansen B.M."/>
            <person name="Andrup L."/>
            <person name="Walker B."/>
            <person name="Young S.K."/>
            <person name="Zeng Q."/>
            <person name="Gargeya S."/>
            <person name="Fitzgerald M."/>
            <person name="Haas B."/>
            <person name="Abouelleil A."/>
            <person name="Alvarado L."/>
            <person name="Arachchi H.M."/>
            <person name="Berlin A.M."/>
            <person name="Chapman S.B."/>
            <person name="Dewar J."/>
            <person name="Goldberg J."/>
            <person name="Griggs A."/>
            <person name="Gujja S."/>
            <person name="Hansen M."/>
            <person name="Howarth C."/>
            <person name="Imamovic A."/>
            <person name="Larimer J."/>
            <person name="McCowan C."/>
            <person name="Murphy C."/>
            <person name="Neiman D."/>
            <person name="Pearson M."/>
            <person name="Priest M."/>
            <person name="Roberts A."/>
            <person name="Saif S."/>
            <person name="Shea T."/>
            <person name="Sisk P."/>
            <person name="Sykes S."/>
            <person name="Wortman J."/>
            <person name="Nusbaum C."/>
            <person name="Birren B."/>
        </authorList>
    </citation>
    <scope>NUCLEOTIDE SEQUENCE [LARGE SCALE GENOMIC DNA]</scope>
    <source>
        <strain evidence="1 2">VD133</strain>
    </source>
</reference>
<feature type="non-terminal residue" evidence="1">
    <location>
        <position position="1"/>
    </location>
</feature>
<dbReference type="AlphaFoldDB" id="A0A9W5PME8"/>
<evidence type="ECO:0000313" key="1">
    <source>
        <dbReference type="EMBL" id="EOO29545.1"/>
    </source>
</evidence>
<accession>A0A9W5PME8</accession>
<proteinExistence type="predicted"/>
<dbReference type="Proteomes" id="UP000014018">
    <property type="component" value="Unassembled WGS sequence"/>
</dbReference>
<dbReference type="EMBL" id="AHFB01000093">
    <property type="protein sequence ID" value="EOO29545.1"/>
    <property type="molecule type" value="Genomic_DNA"/>
</dbReference>
<comment type="caution">
    <text evidence="1">The sequence shown here is derived from an EMBL/GenBank/DDBJ whole genome shotgun (WGS) entry which is preliminary data.</text>
</comment>
<evidence type="ECO:0000313" key="2">
    <source>
        <dbReference type="Proteomes" id="UP000014018"/>
    </source>
</evidence>
<gene>
    <name evidence="1" type="ORF">IIU_05575</name>
</gene>
<organism evidence="1 2">
    <name type="scientific">Bacillus cereus VD133</name>
    <dbReference type="NCBI Taxonomy" id="1053233"/>
    <lineage>
        <taxon>Bacteria</taxon>
        <taxon>Bacillati</taxon>
        <taxon>Bacillota</taxon>
        <taxon>Bacilli</taxon>
        <taxon>Bacillales</taxon>
        <taxon>Bacillaceae</taxon>
        <taxon>Bacillus</taxon>
        <taxon>Bacillus cereus group</taxon>
    </lineage>
</organism>
<sequence length="129" mass="14825">NMARLSDLVNVDINRNKIKIQGVEIPVIFTMASFPYVEEAYGGDYHVFEKELHGMMVKEQFSLGEKEIKLMSTLIYAMVRSGGTECTPDEMKHAIPMYDLPGVFKVVMEIFQGQTFQHSDMEKLKQEKK</sequence>
<protein>
    <submittedName>
        <fullName evidence="1">Phage protein</fullName>
    </submittedName>
</protein>